<dbReference type="AlphaFoldDB" id="A0AAN6ZRW4"/>
<evidence type="ECO:0000256" key="2">
    <source>
        <dbReference type="ARBA" id="ARBA00022737"/>
    </source>
</evidence>
<comment type="caution">
    <text evidence="5">The sequence shown here is derived from an EMBL/GenBank/DDBJ whole genome shotgun (WGS) entry which is preliminary data.</text>
</comment>
<evidence type="ECO:0000256" key="3">
    <source>
        <dbReference type="PROSITE-ProRule" id="PRU00221"/>
    </source>
</evidence>
<dbReference type="PANTHER" id="PTHR10039">
    <property type="entry name" value="AMELOGENIN"/>
    <property type="match status" value="1"/>
</dbReference>
<dbReference type="Pfam" id="PF22939">
    <property type="entry name" value="WHD_GPIID"/>
    <property type="match status" value="1"/>
</dbReference>
<dbReference type="FunFam" id="3.40.50.300:FF:001638">
    <property type="entry name" value="NACHT and WD40 domain protein"/>
    <property type="match status" value="1"/>
</dbReference>
<feature type="repeat" description="WD" evidence="3">
    <location>
        <begin position="652"/>
        <end position="693"/>
    </location>
</feature>
<dbReference type="Gene3D" id="3.40.50.300">
    <property type="entry name" value="P-loop containing nucleotide triphosphate hydrolases"/>
    <property type="match status" value="1"/>
</dbReference>
<dbReference type="SMART" id="SM00320">
    <property type="entry name" value="WD40"/>
    <property type="match status" value="4"/>
</dbReference>
<dbReference type="InterPro" id="IPR057855">
    <property type="entry name" value="Beta-prop_WDR19_1st"/>
</dbReference>
<dbReference type="InterPro" id="IPR054471">
    <property type="entry name" value="GPIID_WHD"/>
</dbReference>
<organism evidence="5 6">
    <name type="scientific">Chaetomidium leptoderma</name>
    <dbReference type="NCBI Taxonomy" id="669021"/>
    <lineage>
        <taxon>Eukaryota</taxon>
        <taxon>Fungi</taxon>
        <taxon>Dikarya</taxon>
        <taxon>Ascomycota</taxon>
        <taxon>Pezizomycotina</taxon>
        <taxon>Sordariomycetes</taxon>
        <taxon>Sordariomycetidae</taxon>
        <taxon>Sordariales</taxon>
        <taxon>Chaetomiaceae</taxon>
        <taxon>Chaetomidium</taxon>
    </lineage>
</organism>
<dbReference type="InterPro" id="IPR056884">
    <property type="entry name" value="NPHP3-like_N"/>
</dbReference>
<accession>A0AAN6ZRW4</accession>
<dbReference type="PRINTS" id="PR00320">
    <property type="entry name" value="GPROTEINBRPT"/>
</dbReference>
<dbReference type="Gene3D" id="2.130.10.10">
    <property type="entry name" value="YVTN repeat-like/Quinoprotein amine dehydrogenase"/>
    <property type="match status" value="2"/>
</dbReference>
<dbReference type="Proteomes" id="UP001302745">
    <property type="component" value="Unassembled WGS sequence"/>
</dbReference>
<name>A0AAN6ZRW4_9PEZI</name>
<feature type="repeat" description="WD" evidence="3">
    <location>
        <begin position="694"/>
        <end position="735"/>
    </location>
</feature>
<evidence type="ECO:0000313" key="6">
    <source>
        <dbReference type="Proteomes" id="UP001302745"/>
    </source>
</evidence>
<dbReference type="InterPro" id="IPR001680">
    <property type="entry name" value="WD40_rpt"/>
</dbReference>
<reference evidence="5" key="1">
    <citation type="journal article" date="2023" name="Mol. Phylogenet. Evol.">
        <title>Genome-scale phylogeny and comparative genomics of the fungal order Sordariales.</title>
        <authorList>
            <person name="Hensen N."/>
            <person name="Bonometti L."/>
            <person name="Westerberg I."/>
            <person name="Brannstrom I.O."/>
            <person name="Guillou S."/>
            <person name="Cros-Aarteil S."/>
            <person name="Calhoun S."/>
            <person name="Haridas S."/>
            <person name="Kuo A."/>
            <person name="Mondo S."/>
            <person name="Pangilinan J."/>
            <person name="Riley R."/>
            <person name="LaButti K."/>
            <person name="Andreopoulos B."/>
            <person name="Lipzen A."/>
            <person name="Chen C."/>
            <person name="Yan M."/>
            <person name="Daum C."/>
            <person name="Ng V."/>
            <person name="Clum A."/>
            <person name="Steindorff A."/>
            <person name="Ohm R.A."/>
            <person name="Martin F."/>
            <person name="Silar P."/>
            <person name="Natvig D.O."/>
            <person name="Lalanne C."/>
            <person name="Gautier V."/>
            <person name="Ament-Velasquez S.L."/>
            <person name="Kruys A."/>
            <person name="Hutchinson M.I."/>
            <person name="Powell A.J."/>
            <person name="Barry K."/>
            <person name="Miller A.N."/>
            <person name="Grigoriev I.V."/>
            <person name="Debuchy R."/>
            <person name="Gladieux P."/>
            <person name="Hiltunen Thoren M."/>
            <person name="Johannesson H."/>
        </authorList>
    </citation>
    <scope>NUCLEOTIDE SEQUENCE</scope>
    <source>
        <strain evidence="5">CBS 538.74</strain>
    </source>
</reference>
<dbReference type="InterPro" id="IPR027417">
    <property type="entry name" value="P-loop_NTPase"/>
</dbReference>
<dbReference type="Pfam" id="PF23389">
    <property type="entry name" value="Beta-prop_WDR19_1st"/>
    <property type="match status" value="1"/>
</dbReference>
<feature type="domain" description="NACHT" evidence="4">
    <location>
        <begin position="85"/>
        <end position="306"/>
    </location>
</feature>
<dbReference type="InterPro" id="IPR007111">
    <property type="entry name" value="NACHT_NTPase"/>
</dbReference>
<dbReference type="Pfam" id="PF24883">
    <property type="entry name" value="NPHP3_N"/>
    <property type="match status" value="1"/>
</dbReference>
<dbReference type="InterPro" id="IPR036322">
    <property type="entry name" value="WD40_repeat_dom_sf"/>
</dbReference>
<evidence type="ECO:0000313" key="5">
    <source>
        <dbReference type="EMBL" id="KAK4149570.1"/>
    </source>
</evidence>
<feature type="repeat" description="WD" evidence="3">
    <location>
        <begin position="610"/>
        <end position="651"/>
    </location>
</feature>
<evidence type="ECO:0000259" key="4">
    <source>
        <dbReference type="PROSITE" id="PS50837"/>
    </source>
</evidence>
<dbReference type="SUPFAM" id="SSF52540">
    <property type="entry name" value="P-loop containing nucleoside triphosphate hydrolases"/>
    <property type="match status" value="1"/>
</dbReference>
<dbReference type="SUPFAM" id="SSF50978">
    <property type="entry name" value="WD40 repeat-like"/>
    <property type="match status" value="1"/>
</dbReference>
<keyword evidence="6" id="KW-1185">Reference proteome</keyword>
<dbReference type="CDD" id="cd00200">
    <property type="entry name" value="WD40"/>
    <property type="match status" value="1"/>
</dbReference>
<proteinExistence type="predicted"/>
<dbReference type="InterPro" id="IPR020472">
    <property type="entry name" value="WD40_PAC1"/>
</dbReference>
<reference evidence="5" key="2">
    <citation type="submission" date="2023-05" db="EMBL/GenBank/DDBJ databases">
        <authorList>
            <consortium name="Lawrence Berkeley National Laboratory"/>
            <person name="Steindorff A."/>
            <person name="Hensen N."/>
            <person name="Bonometti L."/>
            <person name="Westerberg I."/>
            <person name="Brannstrom I.O."/>
            <person name="Guillou S."/>
            <person name="Cros-Aarteil S."/>
            <person name="Calhoun S."/>
            <person name="Haridas S."/>
            <person name="Kuo A."/>
            <person name="Mondo S."/>
            <person name="Pangilinan J."/>
            <person name="Riley R."/>
            <person name="Labutti K."/>
            <person name="Andreopoulos B."/>
            <person name="Lipzen A."/>
            <person name="Chen C."/>
            <person name="Yanf M."/>
            <person name="Daum C."/>
            <person name="Ng V."/>
            <person name="Clum A."/>
            <person name="Ohm R."/>
            <person name="Martin F."/>
            <person name="Silar P."/>
            <person name="Natvig D."/>
            <person name="Lalanne C."/>
            <person name="Gautier V."/>
            <person name="Ament-Velasquez S.L."/>
            <person name="Kruys A."/>
            <person name="Hutchinson M.I."/>
            <person name="Powell A.J."/>
            <person name="Barry K."/>
            <person name="Miller A.N."/>
            <person name="Grigoriev I.V."/>
            <person name="Debuchy R."/>
            <person name="Gladieux P."/>
            <person name="Thoren M.H."/>
            <person name="Johannesson H."/>
        </authorList>
    </citation>
    <scope>NUCLEOTIDE SEQUENCE</scope>
    <source>
        <strain evidence="5">CBS 538.74</strain>
    </source>
</reference>
<dbReference type="PROSITE" id="PS50294">
    <property type="entry name" value="WD_REPEATS_REGION"/>
    <property type="match status" value="4"/>
</dbReference>
<sequence length="889" mass="99329">MDNDISRKRKWNHADVIHADGNSRVQVGDNYYPFEDSCLADLRSTEPRHDKIRIEQTKGGILRDAYKWMLDNAEFQRWRDDEQSRLLWIKGDPGKGKTMLLCGIINELDNSIGNTGILSFFFCQAADSRINSAAAVLRGLIYLLVEQEPFLATHVRNRYDHAREKLFQDANSWWALSEILTSMLEDPNLRHTFVIIDALDECVTDLPLLLEFIVAKSPVFSRVKWIVSSRNWPSIEKDLNTATQKVNLHLELNEASVSAAVTTYVQFKVEGLAERNGYSDDTRDAVERYLSTNAHGTFLWVALVCQELANTSGWEVEEILATFPPGLDALYRRMMNQVCNSRHAKLLQRILAVIAVVYRPLTLEELPALVDMPGGASGNHKALAEIVGLCGSFLALREHAISLVHQSAKDFVLKQAHDEIFPSGIEDIHRTIFSQSLRVMRETLRRDIYNLGHPGYPIDQVKQPEPDPLATAQYSCVYWVDHLHDCDPTRNAANDLKDDGSVDKFLRRSYLHWLEAVSLLRSTSEGIASLLRLEGLLQISQLAYFVRDGCRFIRYNKWAIENSPLQVYAAALIFSPTRSIIRNLFRNEEPRWIVTKPLVEDDWSACLQTLEGNRNPVRSVAWSHDAARLASASWDRTVKIWDATTGRCVATLEGHSNPVESVVWSPDAAQLASASYDHTVKIWDATTGRCIATLGGHSDSVKSVAWSHDAAWLASASWDKTVKIWDATTGRCIATLERHSRAVYSAAWSPDAARLASASDDKTVKIWDATTGQCIATLEGHSDSFDTSLSRRLHTDAGTFDLPPALPSTALAVTSANHIPSPASPQCIGYGLNSNCTWITYRGENLLWLPPEYRPSSSAISGTAVAIGCFSGRVWTVVLSDDNPISQQG</sequence>
<dbReference type="InterPro" id="IPR015943">
    <property type="entry name" value="WD40/YVTN_repeat-like_dom_sf"/>
</dbReference>
<feature type="repeat" description="WD" evidence="3">
    <location>
        <begin position="736"/>
        <end position="777"/>
    </location>
</feature>
<dbReference type="PROSITE" id="PS50837">
    <property type="entry name" value="NACHT"/>
    <property type="match status" value="1"/>
</dbReference>
<dbReference type="InterPro" id="IPR019775">
    <property type="entry name" value="WD40_repeat_CS"/>
</dbReference>
<keyword evidence="2" id="KW-0677">Repeat</keyword>
<gene>
    <name evidence="5" type="ORF">C8A00DRAFT_46828</name>
</gene>
<evidence type="ECO:0000256" key="1">
    <source>
        <dbReference type="ARBA" id="ARBA00022574"/>
    </source>
</evidence>
<dbReference type="PROSITE" id="PS50082">
    <property type="entry name" value="WD_REPEATS_2"/>
    <property type="match status" value="4"/>
</dbReference>
<protein>
    <submittedName>
        <fullName evidence="5">Vegetative incompatibility protein HET-E-1</fullName>
    </submittedName>
</protein>
<keyword evidence="1 3" id="KW-0853">WD repeat</keyword>
<dbReference type="PANTHER" id="PTHR10039:SF14">
    <property type="entry name" value="NACHT DOMAIN-CONTAINING PROTEIN"/>
    <property type="match status" value="1"/>
</dbReference>
<dbReference type="EMBL" id="MU857145">
    <property type="protein sequence ID" value="KAK4149570.1"/>
    <property type="molecule type" value="Genomic_DNA"/>
</dbReference>
<dbReference type="PROSITE" id="PS00678">
    <property type="entry name" value="WD_REPEATS_1"/>
    <property type="match status" value="4"/>
</dbReference>